<dbReference type="GO" id="GO:0016020">
    <property type="term" value="C:membrane"/>
    <property type="evidence" value="ECO:0007669"/>
    <property type="project" value="UniProtKB-SubCell"/>
</dbReference>
<evidence type="ECO:0000256" key="3">
    <source>
        <dbReference type="ARBA" id="ARBA00022692"/>
    </source>
</evidence>
<gene>
    <name evidence="11" type="ORF">LLUT_LOCUS16560</name>
</gene>
<evidence type="ECO:0000256" key="2">
    <source>
        <dbReference type="ARBA" id="ARBA00007104"/>
    </source>
</evidence>
<evidence type="ECO:0000256" key="7">
    <source>
        <dbReference type="RuleBase" id="RU003827"/>
    </source>
</evidence>
<reference evidence="11 12" key="1">
    <citation type="submission" date="2024-03" db="EMBL/GenBank/DDBJ databases">
        <authorList>
            <person name="Martinez-Hernandez J."/>
        </authorList>
    </citation>
    <scope>NUCLEOTIDE SEQUENCE [LARGE SCALE GENOMIC DNA]</scope>
</reference>
<evidence type="ECO:0000259" key="10">
    <source>
        <dbReference type="PROSITE" id="PS50866"/>
    </source>
</evidence>
<sequence length="219" mass="24903">MGKDSYTTRTGMNLLLLFLCFITFSPLLFPQANAVWIEIPGSGTKCVSEEIHTNVVVLAEYYLFTHHETMTVTAKVTSPYGNTLHYHENATHGQFAFTTTESGSYLGCFWLDANGKHEEGTNLILDWKIGISAKDWESVAKKEKIEGVELELMKLEASVRAIHESIFHLKDKEAKMREVGERTNARVAWYGLMSLSVCILVVALQVWHLKRFFQKKKLI</sequence>
<dbReference type="InterPro" id="IPR015720">
    <property type="entry name" value="Emp24-like"/>
</dbReference>
<feature type="chain" id="PRO_5043740823" description="GOLD domain-containing protein" evidence="9">
    <location>
        <begin position="35"/>
        <end position="219"/>
    </location>
</feature>
<keyword evidence="4 9" id="KW-0732">Signal</keyword>
<dbReference type="EMBL" id="CAXHTB010000011">
    <property type="protein sequence ID" value="CAL0315500.1"/>
    <property type="molecule type" value="Genomic_DNA"/>
</dbReference>
<keyword evidence="12" id="KW-1185">Reference proteome</keyword>
<accession>A0AAV1X1E7</accession>
<dbReference type="PANTHER" id="PTHR22811">
    <property type="entry name" value="TRANSMEMBRANE EMP24 DOMAIN-CONTAINING PROTEIN"/>
    <property type="match status" value="1"/>
</dbReference>
<evidence type="ECO:0000256" key="4">
    <source>
        <dbReference type="ARBA" id="ARBA00022729"/>
    </source>
</evidence>
<keyword evidence="5 8" id="KW-1133">Transmembrane helix</keyword>
<dbReference type="InterPro" id="IPR010916">
    <property type="entry name" value="TonB_box_CS"/>
</dbReference>
<dbReference type="AlphaFoldDB" id="A0AAV1X1E7"/>
<evidence type="ECO:0000256" key="6">
    <source>
        <dbReference type="ARBA" id="ARBA00023136"/>
    </source>
</evidence>
<evidence type="ECO:0000256" key="1">
    <source>
        <dbReference type="ARBA" id="ARBA00004479"/>
    </source>
</evidence>
<proteinExistence type="inferred from homology"/>
<evidence type="ECO:0000256" key="8">
    <source>
        <dbReference type="SAM" id="Phobius"/>
    </source>
</evidence>
<feature type="signal peptide" evidence="9">
    <location>
        <begin position="1"/>
        <end position="34"/>
    </location>
</feature>
<name>A0AAV1X1E7_LUPLU</name>
<feature type="domain" description="GOLD" evidence="10">
    <location>
        <begin position="44"/>
        <end position="154"/>
    </location>
</feature>
<protein>
    <recommendedName>
        <fullName evidence="10">GOLD domain-containing protein</fullName>
    </recommendedName>
</protein>
<comment type="similarity">
    <text evidence="2 7">Belongs to the EMP24/GP25L family.</text>
</comment>
<comment type="caution">
    <text evidence="11">The sequence shown here is derived from an EMBL/GenBank/DDBJ whole genome shotgun (WGS) entry which is preliminary data.</text>
</comment>
<organism evidence="11 12">
    <name type="scientific">Lupinus luteus</name>
    <name type="common">European yellow lupine</name>
    <dbReference type="NCBI Taxonomy" id="3873"/>
    <lineage>
        <taxon>Eukaryota</taxon>
        <taxon>Viridiplantae</taxon>
        <taxon>Streptophyta</taxon>
        <taxon>Embryophyta</taxon>
        <taxon>Tracheophyta</taxon>
        <taxon>Spermatophyta</taxon>
        <taxon>Magnoliopsida</taxon>
        <taxon>eudicotyledons</taxon>
        <taxon>Gunneridae</taxon>
        <taxon>Pentapetalae</taxon>
        <taxon>rosids</taxon>
        <taxon>fabids</taxon>
        <taxon>Fabales</taxon>
        <taxon>Fabaceae</taxon>
        <taxon>Papilionoideae</taxon>
        <taxon>50 kb inversion clade</taxon>
        <taxon>genistoids sensu lato</taxon>
        <taxon>core genistoids</taxon>
        <taxon>Genisteae</taxon>
        <taxon>Lupinus</taxon>
    </lineage>
</organism>
<feature type="transmembrane region" description="Helical" evidence="8">
    <location>
        <begin position="187"/>
        <end position="207"/>
    </location>
</feature>
<dbReference type="Pfam" id="PF01105">
    <property type="entry name" value="EMP24_GP25L"/>
    <property type="match status" value="1"/>
</dbReference>
<dbReference type="SMART" id="SM01190">
    <property type="entry name" value="EMP24_GP25L"/>
    <property type="match status" value="1"/>
</dbReference>
<keyword evidence="6 8" id="KW-0472">Membrane</keyword>
<dbReference type="Proteomes" id="UP001497480">
    <property type="component" value="Unassembled WGS sequence"/>
</dbReference>
<dbReference type="PROSITE" id="PS50866">
    <property type="entry name" value="GOLD"/>
    <property type="match status" value="1"/>
</dbReference>
<keyword evidence="3 7" id="KW-0812">Transmembrane</keyword>
<dbReference type="PROSITE" id="PS00430">
    <property type="entry name" value="TONB_DEPENDENT_REC_1"/>
    <property type="match status" value="1"/>
</dbReference>
<evidence type="ECO:0000256" key="5">
    <source>
        <dbReference type="ARBA" id="ARBA00022989"/>
    </source>
</evidence>
<dbReference type="InterPro" id="IPR009038">
    <property type="entry name" value="GOLD_dom"/>
</dbReference>
<evidence type="ECO:0000313" key="12">
    <source>
        <dbReference type="Proteomes" id="UP001497480"/>
    </source>
</evidence>
<evidence type="ECO:0000256" key="9">
    <source>
        <dbReference type="SAM" id="SignalP"/>
    </source>
</evidence>
<evidence type="ECO:0000313" key="11">
    <source>
        <dbReference type="EMBL" id="CAL0315500.1"/>
    </source>
</evidence>
<comment type="subcellular location">
    <subcellularLocation>
        <location evidence="1 7">Membrane</location>
        <topology evidence="1 7">Single-pass type I membrane protein</topology>
    </subcellularLocation>
</comment>